<evidence type="ECO:0000313" key="16">
    <source>
        <dbReference type="EMBL" id="NDW04673.1"/>
    </source>
</evidence>
<evidence type="ECO:0000256" key="4">
    <source>
        <dbReference type="ARBA" id="ARBA00012783"/>
    </source>
</evidence>
<evidence type="ECO:0000256" key="10">
    <source>
        <dbReference type="ARBA" id="ARBA00049252"/>
    </source>
</evidence>
<evidence type="ECO:0000256" key="8">
    <source>
        <dbReference type="ARBA" id="ARBA00022833"/>
    </source>
</evidence>
<dbReference type="InterPro" id="IPR006262">
    <property type="entry name" value="Cyt_deam_tetra"/>
</dbReference>
<evidence type="ECO:0000256" key="7">
    <source>
        <dbReference type="ARBA" id="ARBA00022801"/>
    </source>
</evidence>
<gene>
    <name evidence="16" type="ORF">GTK09_09555</name>
</gene>
<dbReference type="EMBL" id="JAAAMG010000006">
    <property type="protein sequence ID" value="NDW04673.1"/>
    <property type="molecule type" value="Genomic_DNA"/>
</dbReference>
<comment type="function">
    <text evidence="2 14">This enzyme scavenges exogenous and endogenous cytidine and 2'-deoxycytidine for UMP synthesis.</text>
</comment>
<dbReference type="GO" id="GO:0008270">
    <property type="term" value="F:zinc ion binding"/>
    <property type="evidence" value="ECO:0007669"/>
    <property type="project" value="UniProtKB-UniRule"/>
</dbReference>
<evidence type="ECO:0000256" key="12">
    <source>
        <dbReference type="PIRSR" id="PIRSR606262-1"/>
    </source>
</evidence>
<feature type="binding site" evidence="13">
    <location>
        <position position="86"/>
    </location>
    <ligand>
        <name>Zn(2+)</name>
        <dbReference type="ChEBI" id="CHEBI:29105"/>
        <note>catalytic</note>
    </ligand>
</feature>
<keyword evidence="8 13" id="KW-0862">Zinc</keyword>
<dbReference type="AlphaFoldDB" id="A0A6N9SZY1"/>
<dbReference type="Proteomes" id="UP000469011">
    <property type="component" value="Unassembled WGS sequence"/>
</dbReference>
<evidence type="ECO:0000259" key="15">
    <source>
        <dbReference type="PROSITE" id="PS51747"/>
    </source>
</evidence>
<feature type="binding site" evidence="13">
    <location>
        <position position="52"/>
    </location>
    <ligand>
        <name>Zn(2+)</name>
        <dbReference type="ChEBI" id="CHEBI:29105"/>
        <note>catalytic</note>
    </ligand>
</feature>
<comment type="caution">
    <text evidence="16">The sequence shown here is derived from an EMBL/GenBank/DDBJ whole genome shotgun (WGS) entry which is preliminary data.</text>
</comment>
<dbReference type="RefSeq" id="WP_163462922.1">
    <property type="nucleotide sequence ID" value="NZ_JAAAMG010000006.1"/>
</dbReference>
<dbReference type="GO" id="GO:0042802">
    <property type="term" value="F:identical protein binding"/>
    <property type="evidence" value="ECO:0007669"/>
    <property type="project" value="UniProtKB-ARBA"/>
</dbReference>
<dbReference type="SUPFAM" id="SSF53927">
    <property type="entry name" value="Cytidine deaminase-like"/>
    <property type="match status" value="1"/>
</dbReference>
<dbReference type="PROSITE" id="PS51747">
    <property type="entry name" value="CYT_DCMP_DEAMINASES_2"/>
    <property type="match status" value="1"/>
</dbReference>
<evidence type="ECO:0000256" key="1">
    <source>
        <dbReference type="ARBA" id="ARBA00001947"/>
    </source>
</evidence>
<dbReference type="InterPro" id="IPR002125">
    <property type="entry name" value="CMP_dCMP_dom"/>
</dbReference>
<comment type="cofactor">
    <cofactor evidence="1 13 14">
        <name>Zn(2+)</name>
        <dbReference type="ChEBI" id="CHEBI:29105"/>
    </cofactor>
</comment>
<evidence type="ECO:0000256" key="11">
    <source>
        <dbReference type="ARBA" id="ARBA00049558"/>
    </source>
</evidence>
<evidence type="ECO:0000256" key="9">
    <source>
        <dbReference type="ARBA" id="ARBA00032005"/>
    </source>
</evidence>
<dbReference type="PANTHER" id="PTHR11644">
    <property type="entry name" value="CYTIDINE DEAMINASE"/>
    <property type="match status" value="1"/>
</dbReference>
<dbReference type="InterPro" id="IPR016192">
    <property type="entry name" value="APOBEC/CMP_deaminase_Zn-bd"/>
</dbReference>
<dbReference type="PROSITE" id="PS00903">
    <property type="entry name" value="CYT_DCMP_DEAMINASES_1"/>
    <property type="match status" value="1"/>
</dbReference>
<feature type="binding site" evidence="13">
    <location>
        <position position="89"/>
    </location>
    <ligand>
        <name>Zn(2+)</name>
        <dbReference type="ChEBI" id="CHEBI:29105"/>
        <note>catalytic</note>
    </ligand>
</feature>
<dbReference type="InterPro" id="IPR050202">
    <property type="entry name" value="Cyt/Deoxycyt_deaminase"/>
</dbReference>
<dbReference type="Pfam" id="PF00383">
    <property type="entry name" value="dCMP_cyt_deam_1"/>
    <property type="match status" value="1"/>
</dbReference>
<feature type="active site" description="Proton donor" evidence="12">
    <location>
        <position position="54"/>
    </location>
</feature>
<dbReference type="NCBIfam" id="TIGR01354">
    <property type="entry name" value="cyt_deam_tetra"/>
    <property type="match status" value="1"/>
</dbReference>
<dbReference type="GO" id="GO:0072527">
    <property type="term" value="P:pyrimidine-containing compound metabolic process"/>
    <property type="evidence" value="ECO:0007669"/>
    <property type="project" value="UniProtKB-ARBA"/>
</dbReference>
<feature type="domain" description="CMP/dCMP-type deaminase" evidence="15">
    <location>
        <begin position="1"/>
        <end position="129"/>
    </location>
</feature>
<comment type="catalytic activity">
    <reaction evidence="10 14">
        <text>2'-deoxycytidine + H2O + H(+) = 2'-deoxyuridine + NH4(+)</text>
        <dbReference type="Rhea" id="RHEA:13433"/>
        <dbReference type="ChEBI" id="CHEBI:15377"/>
        <dbReference type="ChEBI" id="CHEBI:15378"/>
        <dbReference type="ChEBI" id="CHEBI:15698"/>
        <dbReference type="ChEBI" id="CHEBI:16450"/>
        <dbReference type="ChEBI" id="CHEBI:28938"/>
        <dbReference type="EC" id="3.5.4.5"/>
    </reaction>
</comment>
<evidence type="ECO:0000256" key="2">
    <source>
        <dbReference type="ARBA" id="ARBA00003949"/>
    </source>
</evidence>
<accession>A0A6N9SZY1</accession>
<dbReference type="NCBIfam" id="NF004064">
    <property type="entry name" value="PRK05578.1"/>
    <property type="match status" value="1"/>
</dbReference>
<dbReference type="InterPro" id="IPR016193">
    <property type="entry name" value="Cytidine_deaminase-like"/>
</dbReference>
<evidence type="ECO:0000313" key="17">
    <source>
        <dbReference type="Proteomes" id="UP000469011"/>
    </source>
</evidence>
<dbReference type="GO" id="GO:0055086">
    <property type="term" value="P:nucleobase-containing small molecule metabolic process"/>
    <property type="evidence" value="ECO:0007669"/>
    <property type="project" value="UniProtKB-ARBA"/>
</dbReference>
<keyword evidence="17" id="KW-1185">Reference proteome</keyword>
<protein>
    <recommendedName>
        <fullName evidence="5 14">Cytidine deaminase</fullName>
        <ecNumber evidence="4 14">3.5.4.5</ecNumber>
    </recommendedName>
    <alternativeName>
        <fullName evidence="9 14">Cytidine aminohydrolase</fullName>
    </alternativeName>
</protein>
<name>A0A6N9SZY1_9HYPH</name>
<keyword evidence="7 14" id="KW-0378">Hydrolase</keyword>
<organism evidence="16 17">
    <name type="scientific">Jiella pacifica</name>
    <dbReference type="NCBI Taxonomy" id="2696469"/>
    <lineage>
        <taxon>Bacteria</taxon>
        <taxon>Pseudomonadati</taxon>
        <taxon>Pseudomonadota</taxon>
        <taxon>Alphaproteobacteria</taxon>
        <taxon>Hyphomicrobiales</taxon>
        <taxon>Aurantimonadaceae</taxon>
        <taxon>Jiella</taxon>
    </lineage>
</organism>
<dbReference type="Gene3D" id="3.40.140.10">
    <property type="entry name" value="Cytidine Deaminase, domain 2"/>
    <property type="match status" value="1"/>
</dbReference>
<evidence type="ECO:0000256" key="13">
    <source>
        <dbReference type="PIRSR" id="PIRSR606262-3"/>
    </source>
</evidence>
<proteinExistence type="inferred from homology"/>
<evidence type="ECO:0000256" key="5">
    <source>
        <dbReference type="ARBA" id="ARBA00018266"/>
    </source>
</evidence>
<reference evidence="16 17" key="1">
    <citation type="submission" date="2020-01" db="EMBL/GenBank/DDBJ databases">
        <title>Jiella pacifica sp. nov.</title>
        <authorList>
            <person name="Xue Z."/>
            <person name="Zhu S."/>
            <person name="Chen J."/>
            <person name="Yang J."/>
        </authorList>
    </citation>
    <scope>NUCLEOTIDE SEQUENCE [LARGE SCALE GENOMIC DNA]</scope>
    <source>
        <strain evidence="16 17">40Bstr34</strain>
    </source>
</reference>
<comment type="similarity">
    <text evidence="3 14">Belongs to the cytidine and deoxycytidylate deaminase family.</text>
</comment>
<dbReference type="EC" id="3.5.4.5" evidence="4 14"/>
<evidence type="ECO:0000256" key="3">
    <source>
        <dbReference type="ARBA" id="ARBA00006576"/>
    </source>
</evidence>
<dbReference type="FunFam" id="3.40.140.10:FF:000008">
    <property type="entry name" value="Cytidine deaminase"/>
    <property type="match status" value="1"/>
</dbReference>
<dbReference type="PANTHER" id="PTHR11644:SF2">
    <property type="entry name" value="CYTIDINE DEAMINASE"/>
    <property type="match status" value="1"/>
</dbReference>
<comment type="catalytic activity">
    <reaction evidence="11 14">
        <text>cytidine + H2O + H(+) = uridine + NH4(+)</text>
        <dbReference type="Rhea" id="RHEA:16069"/>
        <dbReference type="ChEBI" id="CHEBI:15377"/>
        <dbReference type="ChEBI" id="CHEBI:15378"/>
        <dbReference type="ChEBI" id="CHEBI:16704"/>
        <dbReference type="ChEBI" id="CHEBI:17562"/>
        <dbReference type="ChEBI" id="CHEBI:28938"/>
        <dbReference type="EC" id="3.5.4.5"/>
    </reaction>
</comment>
<keyword evidence="6 13" id="KW-0479">Metal-binding</keyword>
<dbReference type="GO" id="GO:0005829">
    <property type="term" value="C:cytosol"/>
    <property type="evidence" value="ECO:0007669"/>
    <property type="project" value="TreeGrafter"/>
</dbReference>
<evidence type="ECO:0000256" key="14">
    <source>
        <dbReference type="RuleBase" id="RU364006"/>
    </source>
</evidence>
<dbReference type="CDD" id="cd01283">
    <property type="entry name" value="cytidine_deaminase"/>
    <property type="match status" value="1"/>
</dbReference>
<dbReference type="GO" id="GO:0004126">
    <property type="term" value="F:cytidine deaminase activity"/>
    <property type="evidence" value="ECO:0007669"/>
    <property type="project" value="UniProtKB-UniRule"/>
</dbReference>
<evidence type="ECO:0000256" key="6">
    <source>
        <dbReference type="ARBA" id="ARBA00022723"/>
    </source>
</evidence>
<sequence>MTTHLFEAAKQAMAKAHAPYSRFPVGAAILAEDGSVHSGCNIEIVSFPEGWCAETSAIARMVMAGGSRKIAEVAVVAEKLVACSPCGGCRQRLAEFSAPSTRVHLCDVTTGVVETVTMGELLPHSFATDSLEVPADQGSA</sequence>